<organism evidence="2 3">
    <name type="scientific">Chryseobacterium artocarpi</name>
    <dbReference type="NCBI Taxonomy" id="1414727"/>
    <lineage>
        <taxon>Bacteria</taxon>
        <taxon>Pseudomonadati</taxon>
        <taxon>Bacteroidota</taxon>
        <taxon>Flavobacteriia</taxon>
        <taxon>Flavobacteriales</taxon>
        <taxon>Weeksellaceae</taxon>
        <taxon>Chryseobacterium group</taxon>
        <taxon>Chryseobacterium</taxon>
    </lineage>
</organism>
<dbReference type="InterPro" id="IPR001387">
    <property type="entry name" value="Cro/C1-type_HTH"/>
</dbReference>
<feature type="domain" description="HTH cro/C1-type" evidence="1">
    <location>
        <begin position="19"/>
        <end position="75"/>
    </location>
</feature>
<dbReference type="Pfam" id="PF01381">
    <property type="entry name" value="HTH_3"/>
    <property type="match status" value="1"/>
</dbReference>
<dbReference type="GO" id="GO:0003677">
    <property type="term" value="F:DNA binding"/>
    <property type="evidence" value="ECO:0007669"/>
    <property type="project" value="InterPro"/>
</dbReference>
<evidence type="ECO:0000259" key="1">
    <source>
        <dbReference type="PROSITE" id="PS50943"/>
    </source>
</evidence>
<dbReference type="SMART" id="SM00530">
    <property type="entry name" value="HTH_XRE"/>
    <property type="match status" value="1"/>
</dbReference>
<comment type="caution">
    <text evidence="2">The sequence shown here is derived from an EMBL/GenBank/DDBJ whole genome shotgun (WGS) entry which is preliminary data.</text>
</comment>
<dbReference type="Gene3D" id="1.10.260.40">
    <property type="entry name" value="lambda repressor-like DNA-binding domains"/>
    <property type="match status" value="1"/>
</dbReference>
<evidence type="ECO:0000313" key="2">
    <source>
        <dbReference type="EMBL" id="OCA69101.1"/>
    </source>
</evidence>
<name>A0A1B8ZBV3_9FLAO</name>
<dbReference type="Proteomes" id="UP000092651">
    <property type="component" value="Unassembled WGS sequence"/>
</dbReference>
<accession>A0A1B8ZBV3</accession>
<dbReference type="PROSITE" id="PS50943">
    <property type="entry name" value="HTH_CROC1"/>
    <property type="match status" value="1"/>
</dbReference>
<dbReference type="RefSeq" id="WP_065396200.1">
    <property type="nucleotide sequence ID" value="NZ_MAYH01000048.1"/>
</dbReference>
<protein>
    <recommendedName>
        <fullName evidence="1">HTH cro/C1-type domain-containing protein</fullName>
    </recommendedName>
</protein>
<dbReference type="CDD" id="cd00093">
    <property type="entry name" value="HTH_XRE"/>
    <property type="match status" value="1"/>
</dbReference>
<dbReference type="SUPFAM" id="SSF47413">
    <property type="entry name" value="lambda repressor-like DNA-binding domains"/>
    <property type="match status" value="1"/>
</dbReference>
<dbReference type="EMBL" id="MAYH01000048">
    <property type="protein sequence ID" value="OCA69101.1"/>
    <property type="molecule type" value="Genomic_DNA"/>
</dbReference>
<dbReference type="InterPro" id="IPR010982">
    <property type="entry name" value="Lambda_DNA-bd_dom_sf"/>
</dbReference>
<evidence type="ECO:0000313" key="3">
    <source>
        <dbReference type="Proteomes" id="UP000092651"/>
    </source>
</evidence>
<reference evidence="2 3" key="1">
    <citation type="submission" date="2016-07" db="EMBL/GenBank/DDBJ databases">
        <authorList>
            <person name="Jeong J.-J."/>
            <person name="Kim D.W."/>
            <person name="Sang M.K."/>
            <person name="Choi I.-G."/>
            <person name="Kim K.D."/>
        </authorList>
    </citation>
    <scope>NUCLEOTIDE SEQUENCE [LARGE SCALE GENOMIC DNA]</scope>
    <source>
        <strain evidence="2 3">UTM-3</strain>
    </source>
</reference>
<dbReference type="AlphaFoldDB" id="A0A1B8ZBV3"/>
<dbReference type="OrthoDB" id="1263042at2"/>
<gene>
    <name evidence="2" type="ORF">BBI01_17990</name>
</gene>
<keyword evidence="3" id="KW-1185">Reference proteome</keyword>
<sequence length="88" mass="10169">MAKLTDEDKILRTKIILRLKELRQSVTNNQTEFANDIGLDKQLINSWESLNNERGVSIYSINKICIALNISLKEFFDSPIFINEPTIK</sequence>
<proteinExistence type="predicted"/>